<dbReference type="PANTHER" id="PTHR30543:SF21">
    <property type="entry name" value="NAD(P)H-DEPENDENT FMN REDUCTASE LOT6"/>
    <property type="match status" value="1"/>
</dbReference>
<dbReference type="OrthoDB" id="9812295at2"/>
<sequence>MSIRILALLGSLRIASYNRQLAEAAIKLAPEGIDVDLYEGLAEVPFYNEDLDQPAVIPPAADDLRVAVRSADALLLVTPEYNGSIPAALKNAIDWVSRPQYRAAVIGKPVVVVGTSGGRYGGAWAHEDARKVARAAGATVLDEIALSVPHAATRFADAPPVCDEEIISKLPIILAALAGAAQSCCEPALSREVGLPRRAPQPLSD</sequence>
<dbReference type="InterPro" id="IPR029039">
    <property type="entry name" value="Flavoprotein-like_sf"/>
</dbReference>
<feature type="domain" description="NADPH-dependent FMN reductase-like" evidence="1">
    <location>
        <begin position="4"/>
        <end position="152"/>
    </location>
</feature>
<dbReference type="GO" id="GO:0010181">
    <property type="term" value="F:FMN binding"/>
    <property type="evidence" value="ECO:0007669"/>
    <property type="project" value="TreeGrafter"/>
</dbReference>
<dbReference type="AlphaFoldDB" id="A0A1A2ZN42"/>
<dbReference type="PANTHER" id="PTHR30543">
    <property type="entry name" value="CHROMATE REDUCTASE"/>
    <property type="match status" value="1"/>
</dbReference>
<comment type="caution">
    <text evidence="2">The sequence shown here is derived from an EMBL/GenBank/DDBJ whole genome shotgun (WGS) entry which is preliminary data.</text>
</comment>
<organism evidence="2 3">
    <name type="scientific">Mycobacterium kyorinense</name>
    <dbReference type="NCBI Taxonomy" id="487514"/>
    <lineage>
        <taxon>Bacteria</taxon>
        <taxon>Bacillati</taxon>
        <taxon>Actinomycetota</taxon>
        <taxon>Actinomycetes</taxon>
        <taxon>Mycobacteriales</taxon>
        <taxon>Mycobacteriaceae</taxon>
        <taxon>Mycobacterium</taxon>
    </lineage>
</organism>
<dbReference type="InterPro" id="IPR005025">
    <property type="entry name" value="FMN_Rdtase-like_dom"/>
</dbReference>
<gene>
    <name evidence="2" type="ORF">A5707_13425</name>
</gene>
<dbReference type="SUPFAM" id="SSF52218">
    <property type="entry name" value="Flavoproteins"/>
    <property type="match status" value="1"/>
</dbReference>
<protein>
    <submittedName>
        <fullName evidence="2">FMN reductase</fullName>
    </submittedName>
</protein>
<dbReference type="Pfam" id="PF03358">
    <property type="entry name" value="FMN_red"/>
    <property type="match status" value="1"/>
</dbReference>
<proteinExistence type="predicted"/>
<dbReference type="GO" id="GO:0016491">
    <property type="term" value="F:oxidoreductase activity"/>
    <property type="evidence" value="ECO:0007669"/>
    <property type="project" value="InterPro"/>
</dbReference>
<dbReference type="InterPro" id="IPR050712">
    <property type="entry name" value="NAD(P)H-dep_reductase"/>
</dbReference>
<dbReference type="GO" id="GO:0005829">
    <property type="term" value="C:cytosol"/>
    <property type="evidence" value="ECO:0007669"/>
    <property type="project" value="TreeGrafter"/>
</dbReference>
<dbReference type="EMBL" id="LZKJ01000036">
    <property type="protein sequence ID" value="OBI51710.1"/>
    <property type="molecule type" value="Genomic_DNA"/>
</dbReference>
<accession>A0A1A2ZN42</accession>
<dbReference type="Gene3D" id="3.40.50.360">
    <property type="match status" value="1"/>
</dbReference>
<evidence type="ECO:0000313" key="2">
    <source>
        <dbReference type="EMBL" id="OBI51710.1"/>
    </source>
</evidence>
<evidence type="ECO:0000259" key="1">
    <source>
        <dbReference type="Pfam" id="PF03358"/>
    </source>
</evidence>
<dbReference type="RefSeq" id="WP_065013006.1">
    <property type="nucleotide sequence ID" value="NZ_LZKJ01000036.1"/>
</dbReference>
<dbReference type="Proteomes" id="UP000093592">
    <property type="component" value="Unassembled WGS sequence"/>
</dbReference>
<reference evidence="3" key="1">
    <citation type="submission" date="2016-06" db="EMBL/GenBank/DDBJ databases">
        <authorList>
            <person name="Sutton G."/>
            <person name="Brinkac L."/>
            <person name="Sanka R."/>
            <person name="Adams M."/>
            <person name="Lau E."/>
            <person name="Sam S."/>
            <person name="Sreng N."/>
            <person name="Him V."/>
            <person name="Kerleguer A."/>
            <person name="Cheng S."/>
        </authorList>
    </citation>
    <scope>NUCLEOTIDE SEQUENCE [LARGE SCALE GENOMIC DNA]</scope>
    <source>
        <strain evidence="3">E861</strain>
    </source>
</reference>
<evidence type="ECO:0000313" key="3">
    <source>
        <dbReference type="Proteomes" id="UP000093592"/>
    </source>
</evidence>
<name>A0A1A2ZN42_9MYCO</name>